<feature type="region of interest" description="Disordered" evidence="2">
    <location>
        <begin position="160"/>
        <end position="179"/>
    </location>
</feature>
<dbReference type="Pfam" id="PF07228">
    <property type="entry name" value="SpoIIE"/>
    <property type="match status" value="1"/>
</dbReference>
<feature type="domain" description="PPM-type phosphatase" evidence="3">
    <location>
        <begin position="63"/>
        <end position="320"/>
    </location>
</feature>
<dbReference type="SUPFAM" id="SSF81606">
    <property type="entry name" value="PP2C-like"/>
    <property type="match status" value="1"/>
</dbReference>
<organism evidence="4 5">
    <name type="scientific">Streptomyces varsoviensis</name>
    <dbReference type="NCBI Taxonomy" id="67373"/>
    <lineage>
        <taxon>Bacteria</taxon>
        <taxon>Bacillati</taxon>
        <taxon>Actinomycetota</taxon>
        <taxon>Actinomycetes</taxon>
        <taxon>Kitasatosporales</taxon>
        <taxon>Streptomycetaceae</taxon>
        <taxon>Streptomyces</taxon>
    </lineage>
</organism>
<dbReference type="SMART" id="SM00331">
    <property type="entry name" value="PP2C_SIG"/>
    <property type="match status" value="1"/>
</dbReference>
<dbReference type="InterPro" id="IPR052016">
    <property type="entry name" value="Bact_Sigma-Reg"/>
</dbReference>
<gene>
    <name evidence="4" type="ORF">ADK38_25425</name>
</gene>
<dbReference type="PANTHER" id="PTHR43156">
    <property type="entry name" value="STAGE II SPORULATION PROTEIN E-RELATED"/>
    <property type="match status" value="1"/>
</dbReference>
<sequence length="321" mass="33920">RGVGTMLLGRAGLTRTPEEVVGLIEDFARRVAHAVASARQYTRQLTISQVLQRGLLPRRLADVPGVESAIVYEPRGDTCAGGDFYDLFAVAEDRWCFALGDVCGSGPEAAVVTGIVRPWMRLLAKEGYGVGQVLDRINRMLGEDAVEEAVDAVGAVATATENGGGAPIEPPGDGAPDSDTPRFLSLLYGELAPLEPGRGVRCTLASAGHPLPLLLGPDGTVRPAARSQMLLGVVEETAYVSETFDLAPGDTLLCVTDGVTEHRRERELPELFDDGDGLARALEGCVGLSAGGVAERIRRAVHDFGATPPDDDLALMVLRAR</sequence>
<evidence type="ECO:0000256" key="2">
    <source>
        <dbReference type="SAM" id="MobiDB-lite"/>
    </source>
</evidence>
<evidence type="ECO:0000259" key="3">
    <source>
        <dbReference type="SMART" id="SM00331"/>
    </source>
</evidence>
<dbReference type="InterPro" id="IPR001932">
    <property type="entry name" value="PPM-type_phosphatase-like_dom"/>
</dbReference>
<dbReference type="EMBL" id="LGUT01002232">
    <property type="protein sequence ID" value="KOG87439.1"/>
    <property type="molecule type" value="Genomic_DNA"/>
</dbReference>
<reference evidence="4 5" key="1">
    <citation type="submission" date="2015-07" db="EMBL/GenBank/DDBJ databases">
        <authorList>
            <person name="Ju K.-S."/>
            <person name="Doroghazi J.R."/>
            <person name="Metcalf W.W."/>
        </authorList>
    </citation>
    <scope>NUCLEOTIDE SEQUENCE [LARGE SCALE GENOMIC DNA]</scope>
    <source>
        <strain evidence="4 5">NRRL B-3589</strain>
    </source>
</reference>
<keyword evidence="5" id="KW-1185">Reference proteome</keyword>
<proteinExistence type="predicted"/>
<protein>
    <submittedName>
        <fullName evidence="4">Protein phosphatase</fullName>
    </submittedName>
</protein>
<dbReference type="Gene3D" id="3.60.40.10">
    <property type="entry name" value="PPM-type phosphatase domain"/>
    <property type="match status" value="1"/>
</dbReference>
<dbReference type="PANTHER" id="PTHR43156:SF2">
    <property type="entry name" value="STAGE II SPORULATION PROTEIN E"/>
    <property type="match status" value="1"/>
</dbReference>
<dbReference type="Proteomes" id="UP000037020">
    <property type="component" value="Unassembled WGS sequence"/>
</dbReference>
<evidence type="ECO:0000313" key="5">
    <source>
        <dbReference type="Proteomes" id="UP000037020"/>
    </source>
</evidence>
<comment type="caution">
    <text evidence="4">The sequence shown here is derived from an EMBL/GenBank/DDBJ whole genome shotgun (WGS) entry which is preliminary data.</text>
</comment>
<evidence type="ECO:0000256" key="1">
    <source>
        <dbReference type="ARBA" id="ARBA00022801"/>
    </source>
</evidence>
<name>A0ABR5J201_9ACTN</name>
<dbReference type="InterPro" id="IPR036457">
    <property type="entry name" value="PPM-type-like_dom_sf"/>
</dbReference>
<keyword evidence="1" id="KW-0378">Hydrolase</keyword>
<feature type="non-terminal residue" evidence="4">
    <location>
        <position position="1"/>
    </location>
</feature>
<evidence type="ECO:0000313" key="4">
    <source>
        <dbReference type="EMBL" id="KOG87439.1"/>
    </source>
</evidence>
<accession>A0ABR5J201</accession>